<keyword evidence="3" id="KW-1185">Reference proteome</keyword>
<dbReference type="GeneID" id="9685566"/>
<gene>
    <name evidence="2" type="ORF">MICPUCDRAFT_65518</name>
</gene>
<reference evidence="2 3" key="1">
    <citation type="journal article" date="2009" name="Science">
        <title>Green evolution and dynamic adaptations revealed by genomes of the marine picoeukaryotes Micromonas.</title>
        <authorList>
            <person name="Worden A.Z."/>
            <person name="Lee J.H."/>
            <person name="Mock T."/>
            <person name="Rouze P."/>
            <person name="Simmons M.P."/>
            <person name="Aerts A.L."/>
            <person name="Allen A.E."/>
            <person name="Cuvelier M.L."/>
            <person name="Derelle E."/>
            <person name="Everett M.V."/>
            <person name="Foulon E."/>
            <person name="Grimwood J."/>
            <person name="Gundlach H."/>
            <person name="Henrissat B."/>
            <person name="Napoli C."/>
            <person name="McDonald S.M."/>
            <person name="Parker M.S."/>
            <person name="Rombauts S."/>
            <person name="Salamov A."/>
            <person name="Von Dassow P."/>
            <person name="Badger J.H."/>
            <person name="Coutinho P.M."/>
            <person name="Demir E."/>
            <person name="Dubchak I."/>
            <person name="Gentemann C."/>
            <person name="Eikrem W."/>
            <person name="Gready J.E."/>
            <person name="John U."/>
            <person name="Lanier W."/>
            <person name="Lindquist E.A."/>
            <person name="Lucas S."/>
            <person name="Mayer K.F."/>
            <person name="Moreau H."/>
            <person name="Not F."/>
            <person name="Otillar R."/>
            <person name="Panaud O."/>
            <person name="Pangilinan J."/>
            <person name="Paulsen I."/>
            <person name="Piegu B."/>
            <person name="Poliakov A."/>
            <person name="Robbens S."/>
            <person name="Schmutz J."/>
            <person name="Toulza E."/>
            <person name="Wyss T."/>
            <person name="Zelensky A."/>
            <person name="Zhou K."/>
            <person name="Armbrust E.V."/>
            <person name="Bhattacharya D."/>
            <person name="Goodenough U.W."/>
            <person name="Van de Peer Y."/>
            <person name="Grigoriev I.V."/>
        </authorList>
    </citation>
    <scope>NUCLEOTIDE SEQUENCE [LARGE SCALE GENOMIC DNA]</scope>
    <source>
        <strain evidence="2 3">CCMP1545</strain>
    </source>
</reference>
<dbReference type="AlphaFoldDB" id="C1MW03"/>
<name>C1MW03_MICPC</name>
<feature type="compositionally biased region" description="Basic and acidic residues" evidence="1">
    <location>
        <begin position="40"/>
        <end position="61"/>
    </location>
</feature>
<feature type="region of interest" description="Disordered" evidence="1">
    <location>
        <begin position="132"/>
        <end position="162"/>
    </location>
</feature>
<feature type="compositionally biased region" description="Basic residues" evidence="1">
    <location>
        <begin position="28"/>
        <end position="39"/>
    </location>
</feature>
<sequence length="162" mass="18372">MCASGTRPTMRCRIDAVARALAARRRAAYRGRGGRSRGRARGEGSARRDDGSRERARAARERRFRAVPSRRAPRCDLRGPPRIGRGRTRRIAFVGRCVFLVIKYGVLSRFAKIQKTLPPPLVLSRERAASFPRRARDRSIDRSITRRPSLRTALESRPPPRS</sequence>
<dbReference type="Proteomes" id="UP000001876">
    <property type="component" value="Unassembled WGS sequence"/>
</dbReference>
<dbReference type="RefSeq" id="XP_003060128.1">
    <property type="nucleotide sequence ID" value="XM_003060082.1"/>
</dbReference>
<proteinExistence type="predicted"/>
<evidence type="ECO:0000256" key="1">
    <source>
        <dbReference type="SAM" id="MobiDB-lite"/>
    </source>
</evidence>
<accession>C1MW03</accession>
<organism evidence="3">
    <name type="scientific">Micromonas pusilla (strain CCMP1545)</name>
    <name type="common">Picoplanktonic green alga</name>
    <dbReference type="NCBI Taxonomy" id="564608"/>
    <lineage>
        <taxon>Eukaryota</taxon>
        <taxon>Viridiplantae</taxon>
        <taxon>Chlorophyta</taxon>
        <taxon>Mamiellophyceae</taxon>
        <taxon>Mamiellales</taxon>
        <taxon>Mamiellaceae</taxon>
        <taxon>Micromonas</taxon>
    </lineage>
</organism>
<dbReference type="EMBL" id="GG663741">
    <property type="protein sequence ID" value="EEH56080.1"/>
    <property type="molecule type" value="Genomic_DNA"/>
</dbReference>
<protein>
    <submittedName>
        <fullName evidence="2">Predicted protein</fullName>
    </submittedName>
</protein>
<dbReference type="KEGG" id="mpp:MICPUCDRAFT_65518"/>
<evidence type="ECO:0000313" key="3">
    <source>
        <dbReference type="Proteomes" id="UP000001876"/>
    </source>
</evidence>
<evidence type="ECO:0000313" key="2">
    <source>
        <dbReference type="EMBL" id="EEH56080.1"/>
    </source>
</evidence>
<feature type="region of interest" description="Disordered" evidence="1">
    <location>
        <begin position="28"/>
        <end position="81"/>
    </location>
</feature>